<dbReference type="Pfam" id="PF13289">
    <property type="entry name" value="SIR2_2"/>
    <property type="match status" value="1"/>
</dbReference>
<dbReference type="Proteomes" id="UP000315700">
    <property type="component" value="Chromosome"/>
</dbReference>
<organism evidence="1 2">
    <name type="scientific">Caulifigura coniformis</name>
    <dbReference type="NCBI Taxonomy" id="2527983"/>
    <lineage>
        <taxon>Bacteria</taxon>
        <taxon>Pseudomonadati</taxon>
        <taxon>Planctomycetota</taxon>
        <taxon>Planctomycetia</taxon>
        <taxon>Planctomycetales</taxon>
        <taxon>Planctomycetaceae</taxon>
        <taxon>Caulifigura</taxon>
    </lineage>
</organism>
<dbReference type="RefSeq" id="WP_145031796.1">
    <property type="nucleotide sequence ID" value="NZ_CP036271.1"/>
</dbReference>
<dbReference type="EMBL" id="CP036271">
    <property type="protein sequence ID" value="QDT55690.1"/>
    <property type="molecule type" value="Genomic_DNA"/>
</dbReference>
<dbReference type="InParanoid" id="A0A517SHT1"/>
<protein>
    <submittedName>
        <fullName evidence="1">Uncharacterized protein</fullName>
    </submittedName>
</protein>
<sequence>MKLLLFGAGASGDAKVPTSVEMTKELVARVVQTKDKRLVPMIHFIVGGLMFRTGMSGHNPLDGIDVEELFRAVELLAHREDFEGVAFIGSWHQMVEQLDRATVASGRVQHVLNTIFDELFRQFQNGIPQFPNTLGSGTIDRAIQDAVKQHAGRGPSFGSNSVRGVEGAITDTIRKALQEWVDRMRRSRFSVAGLTRRDPAAETLGQVLSDAANVQSAGLYGKLATQLLHFLVDVVWITDGSRVEYLAALGELSRRQNGLAIASLNYDNAVELYAKQAGLTVSDGVESWSETGTVMFEHADIKLMKLHGSIDWVSADTKPTPERPYRTRAISKVAPEDIGKDKHLPAVVFGHRNKLTAKGPFLDLLFAFREELHRASELVVVGYSFRDEHVNEYIGQWLNGGVERTMTIISRRGQAGAGPFVKAVVRAGKGRVRFIAAKASDGLQQVLAMNDTPDSQ</sequence>
<dbReference type="OrthoDB" id="9808492at2"/>
<gene>
    <name evidence="1" type="ORF">Pan44_37360</name>
</gene>
<evidence type="ECO:0000313" key="2">
    <source>
        <dbReference type="Proteomes" id="UP000315700"/>
    </source>
</evidence>
<name>A0A517SHT1_9PLAN</name>
<keyword evidence="2" id="KW-1185">Reference proteome</keyword>
<proteinExistence type="predicted"/>
<dbReference type="KEGG" id="ccos:Pan44_37360"/>
<evidence type="ECO:0000313" key="1">
    <source>
        <dbReference type="EMBL" id="QDT55690.1"/>
    </source>
</evidence>
<accession>A0A517SHT1</accession>
<dbReference type="AlphaFoldDB" id="A0A517SHT1"/>
<reference evidence="1 2" key="1">
    <citation type="submission" date="2019-02" db="EMBL/GenBank/DDBJ databases">
        <title>Deep-cultivation of Planctomycetes and their phenomic and genomic characterization uncovers novel biology.</title>
        <authorList>
            <person name="Wiegand S."/>
            <person name="Jogler M."/>
            <person name="Boedeker C."/>
            <person name="Pinto D."/>
            <person name="Vollmers J."/>
            <person name="Rivas-Marin E."/>
            <person name="Kohn T."/>
            <person name="Peeters S.H."/>
            <person name="Heuer A."/>
            <person name="Rast P."/>
            <person name="Oberbeckmann S."/>
            <person name="Bunk B."/>
            <person name="Jeske O."/>
            <person name="Meyerdierks A."/>
            <person name="Storesund J.E."/>
            <person name="Kallscheuer N."/>
            <person name="Luecker S."/>
            <person name="Lage O.M."/>
            <person name="Pohl T."/>
            <person name="Merkel B.J."/>
            <person name="Hornburger P."/>
            <person name="Mueller R.-W."/>
            <person name="Bruemmer F."/>
            <person name="Labrenz M."/>
            <person name="Spormann A.M."/>
            <person name="Op den Camp H."/>
            <person name="Overmann J."/>
            <person name="Amann R."/>
            <person name="Jetten M.S.M."/>
            <person name="Mascher T."/>
            <person name="Medema M.H."/>
            <person name="Devos D.P."/>
            <person name="Kaster A.-K."/>
            <person name="Ovreas L."/>
            <person name="Rohde M."/>
            <person name="Galperin M.Y."/>
            <person name="Jogler C."/>
        </authorList>
    </citation>
    <scope>NUCLEOTIDE SEQUENCE [LARGE SCALE GENOMIC DNA]</scope>
    <source>
        <strain evidence="1 2">Pan44</strain>
    </source>
</reference>